<dbReference type="PANTHER" id="PTHR42905">
    <property type="entry name" value="PHOSPHOENOLPYRUVATE CARBOXYLASE"/>
    <property type="match status" value="1"/>
</dbReference>
<reference evidence="1 2" key="1">
    <citation type="journal article" date="2023" name="Microbiol. Spectr.">
        <title>Symbiosis of Carpenter Bees with Uncharacterized Lactic Acid Bacteria Showing NAD Auxotrophy.</title>
        <authorList>
            <person name="Kawasaki S."/>
            <person name="Ozawa K."/>
            <person name="Mori T."/>
            <person name="Yamamoto A."/>
            <person name="Ito M."/>
            <person name="Ohkuma M."/>
            <person name="Sakamoto M."/>
            <person name="Matsutani M."/>
        </authorList>
    </citation>
    <scope>NUCLEOTIDE SEQUENCE [LARGE SCALE GENOMIC DNA]</scope>
    <source>
        <strain evidence="1 2">Kim32-2</strain>
    </source>
</reference>
<protein>
    <recommendedName>
        <fullName evidence="3">Carboxyvinyl-carboxyphosphonate phosphorylmutase</fullName>
    </recommendedName>
</protein>
<evidence type="ECO:0000313" key="2">
    <source>
        <dbReference type="Proteomes" id="UP001321741"/>
    </source>
</evidence>
<organism evidence="1 2">
    <name type="scientific">Lactobacillus xylocopicola</name>
    <dbReference type="NCBI Taxonomy" id="2976676"/>
    <lineage>
        <taxon>Bacteria</taxon>
        <taxon>Bacillati</taxon>
        <taxon>Bacillota</taxon>
        <taxon>Bacilli</taxon>
        <taxon>Lactobacillales</taxon>
        <taxon>Lactobacillaceae</taxon>
        <taxon>Lactobacillus</taxon>
    </lineage>
</organism>
<sequence>MQNKAKMMRLSFNNRVRNGKEMLIMPVVGDGLSAKICEKSGVKAINVTGTAINSTYGKPDMGFADFYTLFNQAKEIVENVDIPVLCDVGTGHGFQANIARTTYSYEAIGVAGIYLDDGVWPKECGQMAKTMIAPSLEVTQRIRAAVAARKHPDFTIMVHSAARASYELDQAIDKFQAYIEAGADMLYVDKLTSVKELRQVARKIPNVPLFVNLNGLSQPIDYQELFKMGYAMSTFDNEGLYSRVAGEQAALKGEPFNFSMQNQAEGFKKIVDTDKMIELESNYAE</sequence>
<dbReference type="PANTHER" id="PTHR42905:SF5">
    <property type="entry name" value="CARBOXYVINYL-CARBOXYPHOSPHONATE PHOSPHORYLMUTASE, CHLOROPLASTIC"/>
    <property type="match status" value="1"/>
</dbReference>
<dbReference type="InterPro" id="IPR015813">
    <property type="entry name" value="Pyrv/PenolPyrv_kinase-like_dom"/>
</dbReference>
<dbReference type="InterPro" id="IPR040442">
    <property type="entry name" value="Pyrv_kinase-like_dom_sf"/>
</dbReference>
<keyword evidence="2" id="KW-1185">Reference proteome</keyword>
<accession>A0ABN6SJY4</accession>
<dbReference type="Gene3D" id="3.20.20.60">
    <property type="entry name" value="Phosphoenolpyruvate-binding domains"/>
    <property type="match status" value="1"/>
</dbReference>
<dbReference type="CDD" id="cd00377">
    <property type="entry name" value="ICL_PEPM"/>
    <property type="match status" value="1"/>
</dbReference>
<dbReference type="InterPro" id="IPR039556">
    <property type="entry name" value="ICL/PEPM"/>
</dbReference>
<dbReference type="Proteomes" id="UP001321741">
    <property type="component" value="Chromosome"/>
</dbReference>
<proteinExistence type="predicted"/>
<evidence type="ECO:0008006" key="3">
    <source>
        <dbReference type="Google" id="ProtNLM"/>
    </source>
</evidence>
<gene>
    <name evidence="1" type="ORF">KIM322_01840</name>
</gene>
<dbReference type="SUPFAM" id="SSF51621">
    <property type="entry name" value="Phosphoenolpyruvate/pyruvate domain"/>
    <property type="match status" value="1"/>
</dbReference>
<name>A0ABN6SJY4_9LACO</name>
<dbReference type="RefSeq" id="WP_317637647.1">
    <property type="nucleotide sequence ID" value="NZ_AP026803.1"/>
</dbReference>
<dbReference type="Pfam" id="PF13714">
    <property type="entry name" value="PEP_mutase"/>
    <property type="match status" value="1"/>
</dbReference>
<dbReference type="EMBL" id="AP026803">
    <property type="protein sequence ID" value="BDR59923.1"/>
    <property type="molecule type" value="Genomic_DNA"/>
</dbReference>
<evidence type="ECO:0000313" key="1">
    <source>
        <dbReference type="EMBL" id="BDR59923.1"/>
    </source>
</evidence>